<keyword evidence="1" id="KW-0051">Antiviral defense</keyword>
<proteinExistence type="predicted"/>
<feature type="domain" description="CRISPR type III-associated protein" evidence="2">
    <location>
        <begin position="9"/>
        <end position="181"/>
    </location>
</feature>
<dbReference type="EMBL" id="JRPE02000007">
    <property type="protein sequence ID" value="TLD92233.1"/>
    <property type="molecule type" value="Genomic_DNA"/>
</dbReference>
<evidence type="ECO:0000256" key="1">
    <source>
        <dbReference type="ARBA" id="ARBA00023118"/>
    </source>
</evidence>
<reference evidence="3 4" key="1">
    <citation type="journal article" date="2014" name="Genome Announc.">
        <title>Draft genome sequences of eight enterohepatic helicobacter species isolated from both laboratory and wild rodents.</title>
        <authorList>
            <person name="Sheh A."/>
            <person name="Shen Z."/>
            <person name="Fox J.G."/>
        </authorList>
    </citation>
    <scope>NUCLEOTIDE SEQUENCE [LARGE SCALE GENOMIC DNA]</scope>
    <source>
        <strain evidence="3 4">MIT 96-1001</strain>
    </source>
</reference>
<protein>
    <submittedName>
        <fullName evidence="3">CRISPR-associated protein</fullName>
    </submittedName>
</protein>
<evidence type="ECO:0000313" key="3">
    <source>
        <dbReference type="EMBL" id="TLD92233.1"/>
    </source>
</evidence>
<dbReference type="GO" id="GO:0051607">
    <property type="term" value="P:defense response to virus"/>
    <property type="evidence" value="ECO:0007669"/>
    <property type="project" value="UniProtKB-KW"/>
</dbReference>
<dbReference type="AlphaFoldDB" id="A0A4U8SZA0"/>
<gene>
    <name evidence="3" type="ORF">LS74_005695</name>
</gene>
<feature type="domain" description="CRISPR type III-associated protein" evidence="2">
    <location>
        <begin position="265"/>
        <end position="422"/>
    </location>
</feature>
<sequence>MTRHIAHITFESTTPLKVGSNNRDFLQDSPIQRDWNGLPMILGTSLAGVLRKAFSHIASAQAVDEIFGGECGSKIILSNALLLDENNQVCETLLTYKSNFLEYFSALPIREHTALTHKGVVKEHSKFDEEIVYKGARFKFRLEMKAQMQEHTQSFFQILDLLYLDTFRIGGGSTKGRGKIKILNIAYDTFSENDEAYITLSSSLNQSLAQTYSPQQSLKQSTHDIYELTLIPESFFIFGSGGGDDDADHIGLEEYVIDYTKQGITEHKLVIPASAVKGALSHRTTFYYNALKQNFIDTQSEQPESQNGEIAPQQSVAEIFGNKKGDKGEIESKGKILLVDMYYDKAKGKTFPHIKIDNFTGGGIDGALFQEKVDTLESFKLKIWLEKGIDKTALEAFEHALCDIANGLLALGGASTKGHGYFQGSITKNGENYDTSRF</sequence>
<organism evidence="3 4">
    <name type="scientific">Helicobacter magdeburgensis</name>
    <dbReference type="NCBI Taxonomy" id="471858"/>
    <lineage>
        <taxon>Bacteria</taxon>
        <taxon>Pseudomonadati</taxon>
        <taxon>Campylobacterota</taxon>
        <taxon>Epsilonproteobacteria</taxon>
        <taxon>Campylobacterales</taxon>
        <taxon>Helicobacteraceae</taxon>
        <taxon>Helicobacter</taxon>
    </lineage>
</organism>
<keyword evidence="4" id="KW-1185">Reference proteome</keyword>
<name>A0A4U8SZA0_9HELI</name>
<dbReference type="CDD" id="cd09726">
    <property type="entry name" value="RAMP_I_III"/>
    <property type="match status" value="2"/>
</dbReference>
<comment type="caution">
    <text evidence="3">The sequence shown here is derived from an EMBL/GenBank/DDBJ whole genome shotgun (WGS) entry which is preliminary data.</text>
</comment>
<dbReference type="Proteomes" id="UP000029921">
    <property type="component" value="Unassembled WGS sequence"/>
</dbReference>
<dbReference type="Pfam" id="PF03787">
    <property type="entry name" value="RAMPs"/>
    <property type="match status" value="2"/>
</dbReference>
<evidence type="ECO:0000313" key="4">
    <source>
        <dbReference type="Proteomes" id="UP000029921"/>
    </source>
</evidence>
<dbReference type="InterPro" id="IPR005537">
    <property type="entry name" value="RAMP_III_fam"/>
</dbReference>
<dbReference type="RefSeq" id="WP_034587341.1">
    <property type="nucleotide sequence ID" value="NZ_JRPE02000007.1"/>
</dbReference>
<dbReference type="InterPro" id="IPR052216">
    <property type="entry name" value="CRISPR_Csm3_endoribonuclease"/>
</dbReference>
<dbReference type="PANTHER" id="PTHR35579">
    <property type="entry name" value="CRISPR SYSTEM CMS ENDORIBONUCLEASE CSM3"/>
    <property type="match status" value="1"/>
</dbReference>
<accession>A0A4U8SZA0</accession>
<evidence type="ECO:0000259" key="2">
    <source>
        <dbReference type="Pfam" id="PF03787"/>
    </source>
</evidence>
<dbReference type="PANTHER" id="PTHR35579:SF6">
    <property type="entry name" value="DUF324 DOMAIN-CONTAINING PROTEIN"/>
    <property type="match status" value="1"/>
</dbReference>